<dbReference type="GO" id="GO:1990071">
    <property type="term" value="C:TRAPPII protein complex"/>
    <property type="evidence" value="ECO:0007669"/>
    <property type="project" value="InterPro"/>
</dbReference>
<dbReference type="Proteomes" id="UP001161757">
    <property type="component" value="Unassembled WGS sequence"/>
</dbReference>
<protein>
    <recommendedName>
        <fullName evidence="1">Trafficking protein particle complex II-specific subunit 65 IgD3 domain-containing protein</fullName>
    </recommendedName>
</protein>
<evidence type="ECO:0000313" key="3">
    <source>
        <dbReference type="Proteomes" id="UP001161757"/>
    </source>
</evidence>
<evidence type="ECO:0000313" key="2">
    <source>
        <dbReference type="EMBL" id="KAJ8990132.1"/>
    </source>
</evidence>
<proteinExistence type="predicted"/>
<dbReference type="EMBL" id="JAJGCB010000011">
    <property type="protein sequence ID" value="KAJ8990132.1"/>
    <property type="molecule type" value="Genomic_DNA"/>
</dbReference>
<accession>A0AAN6EUN0</accession>
<dbReference type="InterPro" id="IPR024662">
    <property type="entry name" value="Trs65"/>
</dbReference>
<dbReference type="InterPro" id="IPR055420">
    <property type="entry name" value="IgD3_Trs65"/>
</dbReference>
<reference evidence="2" key="1">
    <citation type="submission" date="2023-01" db="EMBL/GenBank/DDBJ databases">
        <title>Exophiala dermititidis isolated from Cystic Fibrosis Patient.</title>
        <authorList>
            <person name="Kurbessoian T."/>
            <person name="Crocker A."/>
            <person name="Murante D."/>
            <person name="Hogan D.A."/>
            <person name="Stajich J.E."/>
        </authorList>
    </citation>
    <scope>NUCLEOTIDE SEQUENCE</scope>
    <source>
        <strain evidence="2">Ex8</strain>
    </source>
</reference>
<evidence type="ECO:0000259" key="1">
    <source>
        <dbReference type="Pfam" id="PF12735"/>
    </source>
</evidence>
<name>A0AAN6EUN0_EXODE</name>
<organism evidence="2 3">
    <name type="scientific">Exophiala dermatitidis</name>
    <name type="common">Black yeast-like fungus</name>
    <name type="synonym">Wangiella dermatitidis</name>
    <dbReference type="NCBI Taxonomy" id="5970"/>
    <lineage>
        <taxon>Eukaryota</taxon>
        <taxon>Fungi</taxon>
        <taxon>Dikarya</taxon>
        <taxon>Ascomycota</taxon>
        <taxon>Pezizomycotina</taxon>
        <taxon>Eurotiomycetes</taxon>
        <taxon>Chaetothyriomycetidae</taxon>
        <taxon>Chaetothyriales</taxon>
        <taxon>Herpotrichiellaceae</taxon>
        <taxon>Exophiala</taxon>
    </lineage>
</organism>
<comment type="caution">
    <text evidence="2">The sequence shown here is derived from an EMBL/GenBank/DDBJ whole genome shotgun (WGS) entry which is preliminary data.</text>
</comment>
<dbReference type="GO" id="GO:0006891">
    <property type="term" value="P:intra-Golgi vesicle-mediated transport"/>
    <property type="evidence" value="ECO:0007669"/>
    <property type="project" value="InterPro"/>
</dbReference>
<dbReference type="AlphaFoldDB" id="A0AAN6EUN0"/>
<sequence>MVWEVEVIINRPKLRGAQTSVVFIPSAAVAAVHEAQDVQNADMLPFQPLDSNVLEPMRLIPNLERAPPYLPASRLERVMPIAPSTKPRFHIPQVPSRRHRIVPAVIARIHYSKSSSLSTSVINLALLDIEIIPFIAVEATIEHVELSLRHGRVESLTSSLLPMTCRSGDCITFIYRLYHDADASMSVGGGVASTNIDDLSVEMRVDINLSSHCKSVVIMDWTTHVDFTQALNPAFGPPSQPIQRANRPPGLPVNGRKLSSAMMPSTAAIPSRIHDIGVRNGLSIAFTAADGPVQVGHAFSWKILVMNNSPETAKIAIIPLPRIHRQASPAQFFARRHAPKSSTASFHPSERRHTKLGEDEDIAQAIVDENVVYAMHHSSVIPPETDLMALTVELRIGPLGPGQCHESEIVMVAFQAGRLRVDAIRVVDLLQEVEQETLPSSVVDIRDLPDVVVELPNP</sequence>
<dbReference type="GO" id="GO:0005802">
    <property type="term" value="C:trans-Golgi network"/>
    <property type="evidence" value="ECO:0007669"/>
    <property type="project" value="TreeGrafter"/>
</dbReference>
<gene>
    <name evidence="2" type="ORF">HRR80_005627</name>
</gene>
<dbReference type="Pfam" id="PF12735">
    <property type="entry name" value="IgD3_Trs65"/>
    <property type="match status" value="1"/>
</dbReference>
<feature type="domain" description="Trafficking protein particle complex II-specific subunit 65 IgD3" evidence="1">
    <location>
        <begin position="276"/>
        <end position="453"/>
    </location>
</feature>
<dbReference type="PANTHER" id="PTHR28159:SF1">
    <property type="entry name" value="TRAFFICKING PROTEIN PARTICLE COMPLEX II-SPECIFIC SUBUNIT 65"/>
    <property type="match status" value="1"/>
</dbReference>
<dbReference type="PANTHER" id="PTHR28159">
    <property type="entry name" value="TRAFFICKING PROTEIN PARTICLE COMPLEX II-SPECIFIC SUBUNIT 65"/>
    <property type="match status" value="1"/>
</dbReference>